<dbReference type="Proteomes" id="UP000219947">
    <property type="component" value="Unassembled WGS sequence"/>
</dbReference>
<dbReference type="SUPFAM" id="SSF56194">
    <property type="entry name" value="Uridine diphospho-N-Acetylenolpyruvylglucosamine reductase, MurB, C-terminal domain"/>
    <property type="match status" value="1"/>
</dbReference>
<evidence type="ECO:0000256" key="13">
    <source>
        <dbReference type="ARBA" id="ARBA00023002"/>
    </source>
</evidence>
<protein>
    <recommendedName>
        <fullName evidence="17">UDP-N-acetylenolpyruvoylglucosamine reductase</fullName>
        <ecNumber evidence="17">1.3.1.98</ecNumber>
    </recommendedName>
    <alternativeName>
        <fullName evidence="17">UDP-N-acetylmuramate dehydrogenase</fullName>
    </alternativeName>
</protein>
<evidence type="ECO:0000256" key="15">
    <source>
        <dbReference type="ARBA" id="ARBA00023316"/>
    </source>
</evidence>
<dbReference type="Gene3D" id="3.90.78.10">
    <property type="entry name" value="UDP-N-acetylenolpyruvoylglucosamine reductase, C-terminal domain"/>
    <property type="match status" value="1"/>
</dbReference>
<evidence type="ECO:0000256" key="4">
    <source>
        <dbReference type="ARBA" id="ARBA00004752"/>
    </source>
</evidence>
<keyword evidence="20" id="KW-1185">Reference proteome</keyword>
<evidence type="ECO:0000256" key="8">
    <source>
        <dbReference type="ARBA" id="ARBA00022630"/>
    </source>
</evidence>
<feature type="active site" evidence="17">
    <location>
        <position position="163"/>
    </location>
</feature>
<evidence type="ECO:0000256" key="1">
    <source>
        <dbReference type="ARBA" id="ARBA00001974"/>
    </source>
</evidence>
<keyword evidence="14 17" id="KW-0131">Cell cycle</keyword>
<dbReference type="Pfam" id="PF01565">
    <property type="entry name" value="FAD_binding_4"/>
    <property type="match status" value="1"/>
</dbReference>
<comment type="pathway">
    <text evidence="4 17">Cell wall biogenesis; peptidoglycan biosynthesis.</text>
</comment>
<dbReference type="InterPro" id="IPR036318">
    <property type="entry name" value="FAD-bd_PCMH-like_sf"/>
</dbReference>
<name>A0A2A8D8P8_9MICC</name>
<evidence type="ECO:0000256" key="3">
    <source>
        <dbReference type="ARBA" id="ARBA00004496"/>
    </source>
</evidence>
<dbReference type="InterPro" id="IPR003170">
    <property type="entry name" value="MurB"/>
</dbReference>
<dbReference type="Pfam" id="PF02873">
    <property type="entry name" value="MurB_C"/>
    <property type="match status" value="1"/>
</dbReference>
<dbReference type="GO" id="GO:0071555">
    <property type="term" value="P:cell wall organization"/>
    <property type="evidence" value="ECO:0007669"/>
    <property type="project" value="UniProtKB-KW"/>
</dbReference>
<dbReference type="NCBIfam" id="TIGR00179">
    <property type="entry name" value="murB"/>
    <property type="match status" value="1"/>
</dbReference>
<proteinExistence type="inferred from homology"/>
<keyword evidence="9 17" id="KW-0274">FAD</keyword>
<dbReference type="GO" id="GO:0051301">
    <property type="term" value="P:cell division"/>
    <property type="evidence" value="ECO:0007669"/>
    <property type="project" value="UniProtKB-KW"/>
</dbReference>
<dbReference type="InterPro" id="IPR006094">
    <property type="entry name" value="Oxid_FAD_bind_N"/>
</dbReference>
<keyword evidence="12 17" id="KW-0573">Peptidoglycan synthesis</keyword>
<keyword evidence="7 17" id="KW-0132">Cell division</keyword>
<comment type="subcellular location">
    <subcellularLocation>
        <location evidence="3 17">Cytoplasm</location>
    </subcellularLocation>
</comment>
<keyword evidence="15 17" id="KW-0961">Cell wall biogenesis/degradation</keyword>
<reference evidence="19" key="1">
    <citation type="submission" date="2017-10" db="EMBL/GenBank/DDBJ databases">
        <title>Kefir isolates.</title>
        <authorList>
            <person name="Kim Y."/>
            <person name="Blasche S."/>
        </authorList>
    </citation>
    <scope>NUCLEOTIDE SEQUENCE [LARGE SCALE GENOMIC DNA]</scope>
    <source>
        <strain evidence="19">OG2-2</strain>
    </source>
</reference>
<dbReference type="EMBL" id="PDEV01000001">
    <property type="protein sequence ID" value="PEN17326.1"/>
    <property type="molecule type" value="Genomic_DNA"/>
</dbReference>
<dbReference type="GO" id="GO:0008762">
    <property type="term" value="F:UDP-N-acetylmuramate dehydrogenase activity"/>
    <property type="evidence" value="ECO:0007669"/>
    <property type="project" value="UniProtKB-UniRule"/>
</dbReference>
<evidence type="ECO:0000313" key="20">
    <source>
        <dbReference type="Proteomes" id="UP000219947"/>
    </source>
</evidence>
<evidence type="ECO:0000256" key="9">
    <source>
        <dbReference type="ARBA" id="ARBA00022827"/>
    </source>
</evidence>
<dbReference type="Gene3D" id="3.30.465.10">
    <property type="match status" value="1"/>
</dbReference>
<keyword evidence="13 17" id="KW-0560">Oxidoreductase</keyword>
<evidence type="ECO:0000256" key="16">
    <source>
        <dbReference type="ARBA" id="ARBA00048914"/>
    </source>
</evidence>
<evidence type="ECO:0000256" key="6">
    <source>
        <dbReference type="ARBA" id="ARBA00022490"/>
    </source>
</evidence>
<evidence type="ECO:0000256" key="17">
    <source>
        <dbReference type="HAMAP-Rule" id="MF_00037"/>
    </source>
</evidence>
<dbReference type="GO" id="GO:0071949">
    <property type="term" value="F:FAD binding"/>
    <property type="evidence" value="ECO:0007669"/>
    <property type="project" value="InterPro"/>
</dbReference>
<dbReference type="InterPro" id="IPR011601">
    <property type="entry name" value="MurB_C"/>
</dbReference>
<comment type="similarity">
    <text evidence="5 17">Belongs to the MurB family.</text>
</comment>
<keyword evidence="6 17" id="KW-0963">Cytoplasm</keyword>
<dbReference type="PANTHER" id="PTHR21071:SF4">
    <property type="entry name" value="UDP-N-ACETYLENOLPYRUVOYLGLUCOSAMINE REDUCTASE"/>
    <property type="match status" value="1"/>
</dbReference>
<evidence type="ECO:0000259" key="18">
    <source>
        <dbReference type="PROSITE" id="PS51387"/>
    </source>
</evidence>
<comment type="cofactor">
    <cofactor evidence="1 17">
        <name>FAD</name>
        <dbReference type="ChEBI" id="CHEBI:57692"/>
    </cofactor>
</comment>
<keyword evidence="8 17" id="KW-0285">Flavoprotein</keyword>
<sequence>MTEKLLSEITTVQVGGPARTYIRATAEAEIVEAVSSADAANEPVLIVGGGSNLLVSDAGFDGTVVHIASTGVEELPIPACGGANVRVQAGTVWDDFVQLSIEKEWSGPAALSGIPGTVGATPVQNVGAYGVEVGEFIASVRTWDRETGKFKTFANADLRFGYRDSILKQNMVNGSPRYVVLTVDFQFTLGSLSSPIKYGELAKSLGVQVGERAESALVRDKVLALRASKGMVLDASDRDTFSTGSFFTNPIVPVSALDSLPEDAPRFPVVTRTGVFGTEQQESEEYVKLSAAWLIQHAGFEKGFGLEGAAREIAGGRASLSTKHTLAITNRGDATAEDIFAIARAVRAGVAEKFGVELVPEPVVVNGKI</sequence>
<dbReference type="AlphaFoldDB" id="A0A2A8D8P8"/>
<dbReference type="InterPro" id="IPR016169">
    <property type="entry name" value="FAD-bd_PCMH_sub2"/>
</dbReference>
<feature type="active site" evidence="17">
    <location>
        <position position="361"/>
    </location>
</feature>
<dbReference type="Gene3D" id="3.30.43.10">
    <property type="entry name" value="Uridine Diphospho-n-acetylenolpyruvylglucosamine Reductase, domain 2"/>
    <property type="match status" value="1"/>
</dbReference>
<comment type="catalytic activity">
    <reaction evidence="16 17">
        <text>UDP-N-acetyl-alpha-D-muramate + NADP(+) = UDP-N-acetyl-3-O-(1-carboxyvinyl)-alpha-D-glucosamine + NADPH + H(+)</text>
        <dbReference type="Rhea" id="RHEA:12248"/>
        <dbReference type="ChEBI" id="CHEBI:15378"/>
        <dbReference type="ChEBI" id="CHEBI:57783"/>
        <dbReference type="ChEBI" id="CHEBI:58349"/>
        <dbReference type="ChEBI" id="CHEBI:68483"/>
        <dbReference type="ChEBI" id="CHEBI:70757"/>
        <dbReference type="EC" id="1.3.1.98"/>
    </reaction>
</comment>
<dbReference type="InterPro" id="IPR016167">
    <property type="entry name" value="FAD-bd_PCMH_sub1"/>
</dbReference>
<gene>
    <name evidence="17" type="primary">murB</name>
    <name evidence="19" type="ORF">CRM92_04765</name>
</gene>
<keyword evidence="10 17" id="KW-0521">NADP</keyword>
<evidence type="ECO:0000256" key="11">
    <source>
        <dbReference type="ARBA" id="ARBA00022960"/>
    </source>
</evidence>
<evidence type="ECO:0000256" key="12">
    <source>
        <dbReference type="ARBA" id="ARBA00022984"/>
    </source>
</evidence>
<dbReference type="InterPro" id="IPR016166">
    <property type="entry name" value="FAD-bd_PCMH"/>
</dbReference>
<dbReference type="HAMAP" id="MF_00037">
    <property type="entry name" value="MurB"/>
    <property type="match status" value="1"/>
</dbReference>
<dbReference type="PROSITE" id="PS51387">
    <property type="entry name" value="FAD_PCMH"/>
    <property type="match status" value="1"/>
</dbReference>
<evidence type="ECO:0000256" key="5">
    <source>
        <dbReference type="ARBA" id="ARBA00010485"/>
    </source>
</evidence>
<accession>A0A2A8D8P8</accession>
<evidence type="ECO:0000256" key="7">
    <source>
        <dbReference type="ARBA" id="ARBA00022618"/>
    </source>
</evidence>
<dbReference type="GO" id="GO:0009252">
    <property type="term" value="P:peptidoglycan biosynthetic process"/>
    <property type="evidence" value="ECO:0007669"/>
    <property type="project" value="UniProtKB-UniRule"/>
</dbReference>
<evidence type="ECO:0000313" key="19">
    <source>
        <dbReference type="EMBL" id="PEN17326.1"/>
    </source>
</evidence>
<dbReference type="GO" id="GO:0008360">
    <property type="term" value="P:regulation of cell shape"/>
    <property type="evidence" value="ECO:0007669"/>
    <property type="project" value="UniProtKB-KW"/>
</dbReference>
<evidence type="ECO:0000256" key="10">
    <source>
        <dbReference type="ARBA" id="ARBA00022857"/>
    </source>
</evidence>
<dbReference type="InterPro" id="IPR036635">
    <property type="entry name" value="MurB_C_sf"/>
</dbReference>
<evidence type="ECO:0000256" key="2">
    <source>
        <dbReference type="ARBA" id="ARBA00003921"/>
    </source>
</evidence>
<dbReference type="PANTHER" id="PTHR21071">
    <property type="entry name" value="UDP-N-ACETYLENOLPYRUVOYLGLUCOSAMINE REDUCTASE"/>
    <property type="match status" value="1"/>
</dbReference>
<dbReference type="GO" id="GO:0005829">
    <property type="term" value="C:cytosol"/>
    <property type="evidence" value="ECO:0007669"/>
    <property type="project" value="TreeGrafter"/>
</dbReference>
<dbReference type="RefSeq" id="WP_098042471.1">
    <property type="nucleotide sequence ID" value="NZ_PDEV01000001.1"/>
</dbReference>
<dbReference type="SUPFAM" id="SSF56176">
    <property type="entry name" value="FAD-binding/transporter-associated domain-like"/>
    <property type="match status" value="1"/>
</dbReference>
<feature type="domain" description="FAD-binding PCMH-type" evidence="18">
    <location>
        <begin position="14"/>
        <end position="190"/>
    </location>
</feature>
<comment type="function">
    <text evidence="2 17">Cell wall formation.</text>
</comment>
<keyword evidence="11 17" id="KW-0133">Cell shape</keyword>
<organism evidence="19 20">
    <name type="scientific">Rothia dentocariosa</name>
    <dbReference type="NCBI Taxonomy" id="2047"/>
    <lineage>
        <taxon>Bacteria</taxon>
        <taxon>Bacillati</taxon>
        <taxon>Actinomycetota</taxon>
        <taxon>Actinomycetes</taxon>
        <taxon>Micrococcales</taxon>
        <taxon>Micrococcaceae</taxon>
        <taxon>Rothia</taxon>
    </lineage>
</organism>
<evidence type="ECO:0000256" key="14">
    <source>
        <dbReference type="ARBA" id="ARBA00023306"/>
    </source>
</evidence>
<comment type="caution">
    <text evidence="19">The sequence shown here is derived from an EMBL/GenBank/DDBJ whole genome shotgun (WGS) entry which is preliminary data.</text>
</comment>
<dbReference type="NCBIfam" id="NF010478">
    <property type="entry name" value="PRK13903.1"/>
    <property type="match status" value="1"/>
</dbReference>
<feature type="active site" description="Proton donor" evidence="17">
    <location>
        <position position="245"/>
    </location>
</feature>
<dbReference type="UniPathway" id="UPA00219"/>
<dbReference type="EC" id="1.3.1.98" evidence="17"/>